<reference evidence="1 2" key="2">
    <citation type="submission" date="2018-11" db="EMBL/GenBank/DDBJ databases">
        <authorList>
            <consortium name="Pathogen Informatics"/>
        </authorList>
    </citation>
    <scope>NUCLEOTIDE SEQUENCE [LARGE SCALE GENOMIC DNA]</scope>
    <source>
        <strain evidence="1 2">Egypt</strain>
    </source>
</reference>
<dbReference type="OrthoDB" id="6229751at2759"/>
<name>A0A183A276_9TREM</name>
<sequence length="220" mass="25243">MIGRGVPVFAIFCYTLSSSPHETDGKHNVRYDQEAFLGEDAESFMKLTPEESKEELGLCSFSARRSLPTGSEHNVTRLVVSRELNVSLRRDREIWRFQRPSGMERAAVMGNFRKLFHFIRVTGSTQWLGHVLRMSSYRLPHRALFAVTAPGWKKPCGGQQMTWKRGMKKCIERLGRIGVSRLPGWGPKDSKTGWLEILKDAATDRQQWRSCCHFLTRQNA</sequence>
<reference evidence="3" key="1">
    <citation type="submission" date="2016-06" db="UniProtKB">
        <authorList>
            <consortium name="WormBaseParasite"/>
        </authorList>
    </citation>
    <scope>IDENTIFICATION</scope>
</reference>
<evidence type="ECO:0000313" key="2">
    <source>
        <dbReference type="Proteomes" id="UP000272942"/>
    </source>
</evidence>
<keyword evidence="2" id="KW-1185">Reference proteome</keyword>
<organism evidence="3">
    <name type="scientific">Echinostoma caproni</name>
    <dbReference type="NCBI Taxonomy" id="27848"/>
    <lineage>
        <taxon>Eukaryota</taxon>
        <taxon>Metazoa</taxon>
        <taxon>Spiralia</taxon>
        <taxon>Lophotrochozoa</taxon>
        <taxon>Platyhelminthes</taxon>
        <taxon>Trematoda</taxon>
        <taxon>Digenea</taxon>
        <taxon>Plagiorchiida</taxon>
        <taxon>Echinostomata</taxon>
        <taxon>Echinostomatoidea</taxon>
        <taxon>Echinostomatidae</taxon>
        <taxon>Echinostoma</taxon>
    </lineage>
</organism>
<dbReference type="EMBL" id="UZAN01005015">
    <property type="protein sequence ID" value="VDP32630.1"/>
    <property type="molecule type" value="Genomic_DNA"/>
</dbReference>
<accession>A0A183A276</accession>
<evidence type="ECO:0000313" key="3">
    <source>
        <dbReference type="WBParaSite" id="ECPE_0000106101-mRNA-1"/>
    </source>
</evidence>
<protein>
    <submittedName>
        <fullName evidence="3">Lipocalin</fullName>
    </submittedName>
</protein>
<gene>
    <name evidence="1" type="ORF">ECPE_LOCUS1061</name>
</gene>
<evidence type="ECO:0000313" key="1">
    <source>
        <dbReference type="EMBL" id="VDP32630.1"/>
    </source>
</evidence>
<proteinExistence type="predicted"/>
<dbReference type="Proteomes" id="UP000272942">
    <property type="component" value="Unassembled WGS sequence"/>
</dbReference>
<dbReference type="WBParaSite" id="ECPE_0000106101-mRNA-1">
    <property type="protein sequence ID" value="ECPE_0000106101-mRNA-1"/>
    <property type="gene ID" value="ECPE_0000106101"/>
</dbReference>
<dbReference type="AlphaFoldDB" id="A0A183A276"/>